<proteinExistence type="predicted"/>
<sequence length="87" mass="9755">MVSGEVDDSAKILADCRAYLKELAKLPRRRCAVTDLAVKVFVQSALPSILTKWYRRHVGAAFDDAYMLISSRISLAHEKRPGTRYSA</sequence>
<name>A0A935K129_9RHOO</name>
<protein>
    <submittedName>
        <fullName evidence="1">Uncharacterized protein</fullName>
    </submittedName>
</protein>
<dbReference type="Proteomes" id="UP000739411">
    <property type="component" value="Unassembled WGS sequence"/>
</dbReference>
<reference evidence="1 2" key="1">
    <citation type="submission" date="2020-10" db="EMBL/GenBank/DDBJ databases">
        <title>Connecting structure to function with the recovery of over 1000 high-quality activated sludge metagenome-assembled genomes encoding full-length rRNA genes using long-read sequencing.</title>
        <authorList>
            <person name="Singleton C.M."/>
            <person name="Petriglieri F."/>
            <person name="Kristensen J.M."/>
            <person name="Kirkegaard R.H."/>
            <person name="Michaelsen T.Y."/>
            <person name="Andersen M.H."/>
            <person name="Karst S.M."/>
            <person name="Dueholm M.S."/>
            <person name="Nielsen P.H."/>
            <person name="Albertsen M."/>
        </authorList>
    </citation>
    <scope>NUCLEOTIDE SEQUENCE [LARGE SCALE GENOMIC DNA]</scope>
    <source>
        <strain evidence="1">EsbW_18-Q3-R4-48_BATAC.463</strain>
    </source>
</reference>
<dbReference type="AlphaFoldDB" id="A0A935K129"/>
<comment type="caution">
    <text evidence="1">The sequence shown here is derived from an EMBL/GenBank/DDBJ whole genome shotgun (WGS) entry which is preliminary data.</text>
</comment>
<organism evidence="1 2">
    <name type="scientific">Candidatus Dechloromonas phosphorivorans</name>
    <dbReference type="NCBI Taxonomy" id="2899244"/>
    <lineage>
        <taxon>Bacteria</taxon>
        <taxon>Pseudomonadati</taxon>
        <taxon>Pseudomonadota</taxon>
        <taxon>Betaproteobacteria</taxon>
        <taxon>Rhodocyclales</taxon>
        <taxon>Azonexaceae</taxon>
        <taxon>Dechloromonas</taxon>
    </lineage>
</organism>
<evidence type="ECO:0000313" key="1">
    <source>
        <dbReference type="EMBL" id="MBK7417277.1"/>
    </source>
</evidence>
<gene>
    <name evidence="1" type="ORF">IPJ38_21480</name>
</gene>
<dbReference type="EMBL" id="JADJMS010000051">
    <property type="protein sequence ID" value="MBK7417277.1"/>
    <property type="molecule type" value="Genomic_DNA"/>
</dbReference>
<accession>A0A935K129</accession>
<evidence type="ECO:0000313" key="2">
    <source>
        <dbReference type="Proteomes" id="UP000739411"/>
    </source>
</evidence>